<evidence type="ECO:0000256" key="12">
    <source>
        <dbReference type="PIRNR" id="PIRNR000099"/>
    </source>
</evidence>
<dbReference type="FunFam" id="3.40.50.1980:FF:000001">
    <property type="entry name" value="Histidinol dehydrogenase"/>
    <property type="match status" value="1"/>
</dbReference>
<dbReference type="CDD" id="cd06572">
    <property type="entry name" value="Histidinol_dh"/>
    <property type="match status" value="1"/>
</dbReference>
<dbReference type="FunFam" id="1.20.5.1300:FF:000002">
    <property type="entry name" value="Histidinol dehydrogenase, chloroplastic"/>
    <property type="match status" value="1"/>
</dbReference>
<reference evidence="18" key="2">
    <citation type="submission" date="2020-09" db="EMBL/GenBank/DDBJ databases">
        <authorList>
            <person name="Sun Q."/>
            <person name="Kim S."/>
        </authorList>
    </citation>
    <scope>NUCLEOTIDE SEQUENCE</scope>
    <source>
        <strain evidence="18">KCTC 32501</strain>
    </source>
</reference>
<feature type="binding site" evidence="11 15">
    <location>
        <position position="428"/>
    </location>
    <ligand>
        <name>substrate</name>
    </ligand>
</feature>
<feature type="binding site" evidence="11 15">
    <location>
        <position position="245"/>
    </location>
    <ligand>
        <name>substrate</name>
    </ligand>
</feature>
<sequence length="437" mass="46805">MTSVHIPLLKTTAADFDQQLKTRLAFDDSTDERVGAAVSEIITAVRSRGDVAVIEYTNRFDRITAQSMADLTLSQADLKQAFDSLDVAPREALQAAAARVRSYHEAQDRESGNSWQYTESDGTVLGQKVTPLDRVGIYVPGGKAAYPSSVLMNAIPAHVAGVEQIIMVVPTPDGVRNPLVLAAAYIAGVTQVFTIGGAQAVAALAYGTVTIPRVDKIVGPGNAYVAEAKRRVFGQVGIDMIAGPSEILVIADGTTDPDWVAMDLFSQAEHDELAQSILLCPDAEYIRAVQYSIDRLISDMPRAEVIRTSLQNRGALILTRSMDEACDIANTIAPEHLEISALNPDEWAKKIRHAGAIFMGAYTSESLGDYCAGPNHVLPTSGTARFSSPLGVYDFQKRSSIIHVSEAGAQTLGKIASTLAHGEGLTAHARSAEMRLK</sequence>
<comment type="function">
    <text evidence="11">Catalyzes the sequential NAD-dependent oxidations of L-histidinol to L-histidinaldehyde and then to L-histidine.</text>
</comment>
<gene>
    <name evidence="11 18" type="primary">hisD</name>
    <name evidence="18" type="ORF">GCM10009007_11100</name>
</gene>
<dbReference type="PANTHER" id="PTHR21256:SF2">
    <property type="entry name" value="HISTIDINE BIOSYNTHESIS TRIFUNCTIONAL PROTEIN"/>
    <property type="match status" value="1"/>
</dbReference>
<feature type="binding site" evidence="11 16">
    <location>
        <position position="428"/>
    </location>
    <ligand>
        <name>Zn(2+)</name>
        <dbReference type="ChEBI" id="CHEBI:29105"/>
    </ligand>
</feature>
<organism evidence="18 19">
    <name type="scientific">Formosimonas limnophila</name>
    <dbReference type="NCBI Taxonomy" id="1384487"/>
    <lineage>
        <taxon>Bacteria</taxon>
        <taxon>Pseudomonadati</taxon>
        <taxon>Pseudomonadota</taxon>
        <taxon>Betaproteobacteria</taxon>
        <taxon>Burkholderiales</taxon>
        <taxon>Burkholderiaceae</taxon>
        <taxon>Formosimonas</taxon>
    </lineage>
</organism>
<comment type="similarity">
    <text evidence="2 11 12 17">Belongs to the histidinol dehydrogenase family.</text>
</comment>
<dbReference type="PROSITE" id="PS00611">
    <property type="entry name" value="HISOL_DEHYDROGENASE"/>
    <property type="match status" value="1"/>
</dbReference>
<keyword evidence="8 11" id="KW-0520">NAD</keyword>
<evidence type="ECO:0000256" key="11">
    <source>
        <dbReference type="HAMAP-Rule" id="MF_01024"/>
    </source>
</evidence>
<dbReference type="Pfam" id="PF00815">
    <property type="entry name" value="Histidinol_dh"/>
    <property type="match status" value="1"/>
</dbReference>
<dbReference type="GO" id="GO:0005829">
    <property type="term" value="C:cytosol"/>
    <property type="evidence" value="ECO:0007669"/>
    <property type="project" value="TreeGrafter"/>
</dbReference>
<feature type="active site" description="Proton acceptor" evidence="11 13">
    <location>
        <position position="336"/>
    </location>
</feature>
<evidence type="ECO:0000256" key="7">
    <source>
        <dbReference type="ARBA" id="ARBA00023002"/>
    </source>
</evidence>
<dbReference type="NCBIfam" id="TIGR00069">
    <property type="entry name" value="hisD"/>
    <property type="match status" value="1"/>
</dbReference>
<proteinExistence type="inferred from homology"/>
<dbReference type="EMBL" id="BMZG01000005">
    <property type="protein sequence ID" value="GHA71948.1"/>
    <property type="molecule type" value="Genomic_DNA"/>
</dbReference>
<keyword evidence="9 11" id="KW-0368">Histidine biosynthesis</keyword>
<comment type="caution">
    <text evidence="18">The sequence shown here is derived from an EMBL/GenBank/DDBJ whole genome shotgun (WGS) entry which is preliminary data.</text>
</comment>
<evidence type="ECO:0000256" key="4">
    <source>
        <dbReference type="ARBA" id="ARBA00022605"/>
    </source>
</evidence>
<dbReference type="PANTHER" id="PTHR21256">
    <property type="entry name" value="HISTIDINOL DEHYDROGENASE HDH"/>
    <property type="match status" value="1"/>
</dbReference>
<feature type="binding site" evidence="11 14">
    <location>
        <position position="222"/>
    </location>
    <ligand>
        <name>NAD(+)</name>
        <dbReference type="ChEBI" id="CHEBI:57540"/>
    </ligand>
</feature>
<keyword evidence="4 11" id="KW-0028">Amino-acid biosynthesis</keyword>
<dbReference type="GO" id="GO:0051287">
    <property type="term" value="F:NAD binding"/>
    <property type="evidence" value="ECO:0007669"/>
    <property type="project" value="InterPro"/>
</dbReference>
<evidence type="ECO:0000256" key="15">
    <source>
        <dbReference type="PIRSR" id="PIRSR000099-3"/>
    </source>
</evidence>
<keyword evidence="19" id="KW-1185">Reference proteome</keyword>
<evidence type="ECO:0000313" key="19">
    <source>
        <dbReference type="Proteomes" id="UP000614287"/>
    </source>
</evidence>
<evidence type="ECO:0000256" key="1">
    <source>
        <dbReference type="ARBA" id="ARBA00004940"/>
    </source>
</evidence>
<feature type="binding site" evidence="11 16">
    <location>
        <position position="369"/>
    </location>
    <ligand>
        <name>Zn(2+)</name>
        <dbReference type="ChEBI" id="CHEBI:29105"/>
    </ligand>
</feature>
<keyword evidence="7 11" id="KW-0560">Oxidoreductase</keyword>
<evidence type="ECO:0000256" key="17">
    <source>
        <dbReference type="RuleBase" id="RU004175"/>
    </source>
</evidence>
<protein>
    <recommendedName>
        <fullName evidence="3 11">Histidinol dehydrogenase</fullName>
        <shortName evidence="11">HDH</shortName>
        <ecNumber evidence="3 11">1.1.1.23</ecNumber>
    </recommendedName>
</protein>
<evidence type="ECO:0000313" key="18">
    <source>
        <dbReference type="EMBL" id="GHA71948.1"/>
    </source>
</evidence>
<evidence type="ECO:0000256" key="5">
    <source>
        <dbReference type="ARBA" id="ARBA00022723"/>
    </source>
</evidence>
<evidence type="ECO:0000256" key="8">
    <source>
        <dbReference type="ARBA" id="ARBA00023027"/>
    </source>
</evidence>
<evidence type="ECO:0000256" key="10">
    <source>
        <dbReference type="ARBA" id="ARBA00049489"/>
    </source>
</evidence>
<dbReference type="EC" id="1.1.1.23" evidence="3 11"/>
<comment type="pathway">
    <text evidence="1 11">Amino-acid biosynthesis; L-histidine biosynthesis; L-histidine from 5-phospho-alpha-D-ribose 1-diphosphate: step 9/9.</text>
</comment>
<feature type="binding site" evidence="11 16">
    <location>
        <position position="270"/>
    </location>
    <ligand>
        <name>Zn(2+)</name>
        <dbReference type="ChEBI" id="CHEBI:29105"/>
    </ligand>
</feature>
<dbReference type="PIRSF" id="PIRSF000099">
    <property type="entry name" value="Histidinol_dh"/>
    <property type="match status" value="1"/>
</dbReference>
<dbReference type="InterPro" id="IPR012131">
    <property type="entry name" value="Hstdl_DH"/>
</dbReference>
<dbReference type="AlphaFoldDB" id="A0A8J3CMS3"/>
<dbReference type="Gene3D" id="1.20.5.1300">
    <property type="match status" value="1"/>
</dbReference>
<feature type="binding site" evidence="11 14">
    <location>
        <position position="199"/>
    </location>
    <ligand>
        <name>NAD(+)</name>
        <dbReference type="ChEBI" id="CHEBI:57540"/>
    </ligand>
</feature>
<dbReference type="RefSeq" id="WP_189492844.1">
    <property type="nucleotide sequence ID" value="NZ_BMZG01000005.1"/>
</dbReference>
<dbReference type="GO" id="GO:0008270">
    <property type="term" value="F:zinc ion binding"/>
    <property type="evidence" value="ECO:0007669"/>
    <property type="project" value="UniProtKB-UniRule"/>
</dbReference>
<reference evidence="18" key="1">
    <citation type="journal article" date="2014" name="Int. J. Syst. Evol. Microbiol.">
        <title>Complete genome sequence of Corynebacterium casei LMG S-19264T (=DSM 44701T), isolated from a smear-ripened cheese.</title>
        <authorList>
            <consortium name="US DOE Joint Genome Institute (JGI-PGF)"/>
            <person name="Walter F."/>
            <person name="Albersmeier A."/>
            <person name="Kalinowski J."/>
            <person name="Ruckert C."/>
        </authorList>
    </citation>
    <scope>NUCLEOTIDE SEQUENCE</scope>
    <source>
        <strain evidence="18">KCTC 32501</strain>
    </source>
</reference>
<feature type="binding site" evidence="11 15">
    <location>
        <position position="270"/>
    </location>
    <ligand>
        <name>substrate</name>
    </ligand>
</feature>
<evidence type="ECO:0000256" key="6">
    <source>
        <dbReference type="ARBA" id="ARBA00022833"/>
    </source>
</evidence>
<dbReference type="InterPro" id="IPR001692">
    <property type="entry name" value="Histidinol_DH_CS"/>
</dbReference>
<dbReference type="Proteomes" id="UP000614287">
    <property type="component" value="Unassembled WGS sequence"/>
</dbReference>
<dbReference type="SUPFAM" id="SSF53720">
    <property type="entry name" value="ALDH-like"/>
    <property type="match status" value="1"/>
</dbReference>
<keyword evidence="5 11" id="KW-0479">Metal-binding</keyword>
<dbReference type="GO" id="GO:0000105">
    <property type="term" value="P:L-histidine biosynthetic process"/>
    <property type="evidence" value="ECO:0007669"/>
    <property type="project" value="UniProtKB-UniRule"/>
</dbReference>
<evidence type="ECO:0000256" key="16">
    <source>
        <dbReference type="PIRSR" id="PIRSR000099-4"/>
    </source>
</evidence>
<evidence type="ECO:0000256" key="14">
    <source>
        <dbReference type="PIRSR" id="PIRSR000099-2"/>
    </source>
</evidence>
<feature type="binding site" evidence="11 15">
    <location>
        <position position="267"/>
    </location>
    <ligand>
        <name>substrate</name>
    </ligand>
</feature>
<feature type="binding site" evidence="11 15">
    <location>
        <position position="336"/>
    </location>
    <ligand>
        <name>substrate</name>
    </ligand>
</feature>
<dbReference type="HAMAP" id="MF_01024">
    <property type="entry name" value="HisD"/>
    <property type="match status" value="1"/>
</dbReference>
<comment type="catalytic activity">
    <reaction evidence="10 11">
        <text>L-histidinol + 2 NAD(+) + H2O = L-histidine + 2 NADH + 3 H(+)</text>
        <dbReference type="Rhea" id="RHEA:20641"/>
        <dbReference type="ChEBI" id="CHEBI:15377"/>
        <dbReference type="ChEBI" id="CHEBI:15378"/>
        <dbReference type="ChEBI" id="CHEBI:57540"/>
        <dbReference type="ChEBI" id="CHEBI:57595"/>
        <dbReference type="ChEBI" id="CHEBI:57699"/>
        <dbReference type="ChEBI" id="CHEBI:57945"/>
        <dbReference type="EC" id="1.1.1.23"/>
    </reaction>
</comment>
<dbReference type="UniPathway" id="UPA00031">
    <property type="reaction ID" value="UER00014"/>
</dbReference>
<keyword evidence="6 11" id="KW-0862">Zinc</keyword>
<feature type="binding site" evidence="11 15">
    <location>
        <position position="369"/>
    </location>
    <ligand>
        <name>substrate</name>
    </ligand>
</feature>
<dbReference type="InterPro" id="IPR022695">
    <property type="entry name" value="Histidinol_DH_monofunct"/>
</dbReference>
<comment type="cofactor">
    <cofactor evidence="11 16">
        <name>Zn(2+)</name>
        <dbReference type="ChEBI" id="CHEBI:29105"/>
    </cofactor>
    <text evidence="11 16">Binds 1 zinc ion per subunit.</text>
</comment>
<name>A0A8J3CMS3_9BURK</name>
<evidence type="ECO:0000256" key="9">
    <source>
        <dbReference type="ARBA" id="ARBA00023102"/>
    </source>
</evidence>
<dbReference type="FunFam" id="3.40.50.1980:FF:000026">
    <property type="entry name" value="Histidinol dehydrogenase"/>
    <property type="match status" value="1"/>
</dbReference>
<dbReference type="InterPro" id="IPR016161">
    <property type="entry name" value="Ald_DH/histidinol_DH"/>
</dbReference>
<dbReference type="PRINTS" id="PR00083">
    <property type="entry name" value="HOLDHDRGNASE"/>
</dbReference>
<evidence type="ECO:0000256" key="2">
    <source>
        <dbReference type="ARBA" id="ARBA00010178"/>
    </source>
</evidence>
<feature type="active site" description="Proton acceptor" evidence="11 13">
    <location>
        <position position="335"/>
    </location>
</feature>
<accession>A0A8J3CMS3</accession>
<evidence type="ECO:0000256" key="13">
    <source>
        <dbReference type="PIRSR" id="PIRSR000099-1"/>
    </source>
</evidence>
<feature type="binding site" evidence="11 15">
    <location>
        <position position="423"/>
    </location>
    <ligand>
        <name>substrate</name>
    </ligand>
</feature>
<dbReference type="GO" id="GO:0004399">
    <property type="term" value="F:histidinol dehydrogenase activity"/>
    <property type="evidence" value="ECO:0007669"/>
    <property type="project" value="UniProtKB-UniRule"/>
</dbReference>
<dbReference type="Gene3D" id="3.40.50.1980">
    <property type="entry name" value="Nitrogenase molybdenum iron protein domain"/>
    <property type="match status" value="2"/>
</dbReference>
<feature type="binding site" evidence="11 16">
    <location>
        <position position="267"/>
    </location>
    <ligand>
        <name>Zn(2+)</name>
        <dbReference type="ChEBI" id="CHEBI:29105"/>
    </ligand>
</feature>
<evidence type="ECO:0000256" key="3">
    <source>
        <dbReference type="ARBA" id="ARBA00012965"/>
    </source>
</evidence>
<feature type="binding site" evidence="11 14">
    <location>
        <position position="138"/>
    </location>
    <ligand>
        <name>NAD(+)</name>
        <dbReference type="ChEBI" id="CHEBI:57540"/>
    </ligand>
</feature>